<evidence type="ECO:0000313" key="1">
    <source>
        <dbReference type="EMBL" id="OSQ53549.1"/>
    </source>
</evidence>
<dbReference type="Pfam" id="PF07799">
    <property type="entry name" value="DUF1643"/>
    <property type="match status" value="1"/>
</dbReference>
<dbReference type="AlphaFoldDB" id="A0A1X4NRH9"/>
<name>A0A1X4NRH9_9RHOB</name>
<reference evidence="1 2" key="1">
    <citation type="submission" date="2014-03" db="EMBL/GenBank/DDBJ databases">
        <title>The draft genome sequence of Marivita geojedonensis KCTC 23882.</title>
        <authorList>
            <person name="Lai Q."/>
            <person name="Shao Z."/>
        </authorList>
    </citation>
    <scope>NUCLEOTIDE SEQUENCE [LARGE SCALE GENOMIC DNA]</scope>
    <source>
        <strain evidence="1 2">DPG-138</strain>
    </source>
</reference>
<sequence length="175" mass="19848">MVHRMHEAEGCLSEVWYSTCDRYRYGLSRVWDRTAPRMLFVMLNPSTADEHRNDPTVARCETRARRMGFGAVMVANIFAFRATFPDDLKRAKAPIGKLNDSVLEHWSGLAEMTIAAWGVHGSHRSRAQSVARGFTGKLHHLGLTKDGHPRHPLYVSFDTAPKAWPLSERYPQGQT</sequence>
<dbReference type="OrthoDB" id="9807577at2"/>
<dbReference type="STRING" id="1123756.MGEO_01355"/>
<dbReference type="Proteomes" id="UP000193926">
    <property type="component" value="Unassembled WGS sequence"/>
</dbReference>
<dbReference type="RefSeq" id="WP_085635235.1">
    <property type="nucleotide sequence ID" value="NZ_JFKC01000001.1"/>
</dbReference>
<protein>
    <recommendedName>
        <fullName evidence="3">DUF1643 domain-containing protein</fullName>
    </recommendedName>
</protein>
<evidence type="ECO:0000313" key="2">
    <source>
        <dbReference type="Proteomes" id="UP000193926"/>
    </source>
</evidence>
<proteinExistence type="predicted"/>
<keyword evidence="2" id="KW-1185">Reference proteome</keyword>
<evidence type="ECO:0008006" key="3">
    <source>
        <dbReference type="Google" id="ProtNLM"/>
    </source>
</evidence>
<comment type="caution">
    <text evidence="1">The sequence shown here is derived from an EMBL/GenBank/DDBJ whole genome shotgun (WGS) entry which is preliminary data.</text>
</comment>
<dbReference type="InterPro" id="IPR012441">
    <property type="entry name" value="DUF1643"/>
</dbReference>
<gene>
    <name evidence="1" type="ORF">MGEO_01355</name>
</gene>
<organism evidence="1 2">
    <name type="scientific">Marivita geojedonensis</name>
    <dbReference type="NCBI Taxonomy" id="1123756"/>
    <lineage>
        <taxon>Bacteria</taxon>
        <taxon>Pseudomonadati</taxon>
        <taxon>Pseudomonadota</taxon>
        <taxon>Alphaproteobacteria</taxon>
        <taxon>Rhodobacterales</taxon>
        <taxon>Roseobacteraceae</taxon>
        <taxon>Marivita</taxon>
    </lineage>
</organism>
<dbReference type="EMBL" id="JFKC01000001">
    <property type="protein sequence ID" value="OSQ53549.1"/>
    <property type="molecule type" value="Genomic_DNA"/>
</dbReference>
<accession>A0A1X4NRH9</accession>